<feature type="signal peptide" evidence="2">
    <location>
        <begin position="1"/>
        <end position="17"/>
    </location>
</feature>
<evidence type="ECO:0000313" key="4">
    <source>
        <dbReference type="EMBL" id="KHN73444.1"/>
    </source>
</evidence>
<evidence type="ECO:0000313" key="5">
    <source>
        <dbReference type="Proteomes" id="UP000031036"/>
    </source>
</evidence>
<keyword evidence="5" id="KW-1185">Reference proteome</keyword>
<feature type="chain" id="PRO_5002079356" evidence="2">
    <location>
        <begin position="18"/>
        <end position="83"/>
    </location>
</feature>
<gene>
    <name evidence="4" type="primary">mlt-7</name>
    <name evidence="4" type="ORF">Tcan_03098</name>
</gene>
<dbReference type="SMART" id="SM00254">
    <property type="entry name" value="ShKT"/>
    <property type="match status" value="1"/>
</dbReference>
<dbReference type="Proteomes" id="UP000031036">
    <property type="component" value="Unassembled WGS sequence"/>
</dbReference>
<dbReference type="AlphaFoldDB" id="A0A0B2UW00"/>
<dbReference type="EMBL" id="JPKZ01003109">
    <property type="protein sequence ID" value="KHN73444.1"/>
    <property type="molecule type" value="Genomic_DNA"/>
</dbReference>
<proteinExistence type="predicted"/>
<sequence>MRASCLLLLALLSGVLALLSPPKTSKFKCLRNGCCDEHEWCRFWASIGECEANPTWMTSNCQLACNSCRAFDSLKKPKMLNKL</sequence>
<organism evidence="4 5">
    <name type="scientific">Toxocara canis</name>
    <name type="common">Canine roundworm</name>
    <dbReference type="NCBI Taxonomy" id="6265"/>
    <lineage>
        <taxon>Eukaryota</taxon>
        <taxon>Metazoa</taxon>
        <taxon>Ecdysozoa</taxon>
        <taxon>Nematoda</taxon>
        <taxon>Chromadorea</taxon>
        <taxon>Rhabditida</taxon>
        <taxon>Spirurina</taxon>
        <taxon>Ascaridomorpha</taxon>
        <taxon>Ascaridoidea</taxon>
        <taxon>Toxocaridae</taxon>
        <taxon>Toxocara</taxon>
    </lineage>
</organism>
<dbReference type="GO" id="GO:0004601">
    <property type="term" value="F:peroxidase activity"/>
    <property type="evidence" value="ECO:0007669"/>
    <property type="project" value="UniProtKB-KW"/>
</dbReference>
<dbReference type="OrthoDB" id="5783007at2759"/>
<name>A0A0B2UW00_TOXCA</name>
<dbReference type="InterPro" id="IPR003582">
    <property type="entry name" value="ShKT_dom"/>
</dbReference>
<evidence type="ECO:0000256" key="1">
    <source>
        <dbReference type="PROSITE-ProRule" id="PRU01005"/>
    </source>
</evidence>
<keyword evidence="4" id="KW-0575">Peroxidase</keyword>
<feature type="domain" description="ShKT" evidence="3">
    <location>
        <begin position="29"/>
        <end position="68"/>
    </location>
</feature>
<protein>
    <submittedName>
        <fullName evidence="4">Peroxidase mlt-7</fullName>
    </submittedName>
</protein>
<dbReference type="PROSITE" id="PS51670">
    <property type="entry name" value="SHKT"/>
    <property type="match status" value="1"/>
</dbReference>
<dbReference type="Pfam" id="PF01549">
    <property type="entry name" value="ShK"/>
    <property type="match status" value="1"/>
</dbReference>
<evidence type="ECO:0000259" key="3">
    <source>
        <dbReference type="PROSITE" id="PS51670"/>
    </source>
</evidence>
<keyword evidence="4" id="KW-0560">Oxidoreductase</keyword>
<evidence type="ECO:0000256" key="2">
    <source>
        <dbReference type="SAM" id="SignalP"/>
    </source>
</evidence>
<comment type="caution">
    <text evidence="4">The sequence shown here is derived from an EMBL/GenBank/DDBJ whole genome shotgun (WGS) entry which is preliminary data.</text>
</comment>
<comment type="caution">
    <text evidence="1">Lacks conserved residue(s) required for the propagation of feature annotation.</text>
</comment>
<accession>A0A0B2UW00</accession>
<keyword evidence="2" id="KW-0732">Signal</keyword>
<reference evidence="4 5" key="1">
    <citation type="submission" date="2014-11" db="EMBL/GenBank/DDBJ databases">
        <title>Genetic blueprint of the zoonotic pathogen Toxocara canis.</title>
        <authorList>
            <person name="Zhu X.-Q."/>
            <person name="Korhonen P.K."/>
            <person name="Cai H."/>
            <person name="Young N.D."/>
            <person name="Nejsum P."/>
            <person name="von Samson-Himmelstjerna G."/>
            <person name="Boag P.R."/>
            <person name="Tan P."/>
            <person name="Li Q."/>
            <person name="Min J."/>
            <person name="Yang Y."/>
            <person name="Wang X."/>
            <person name="Fang X."/>
            <person name="Hall R.S."/>
            <person name="Hofmann A."/>
            <person name="Sternberg P.W."/>
            <person name="Jex A.R."/>
            <person name="Gasser R.B."/>
        </authorList>
    </citation>
    <scope>NUCLEOTIDE SEQUENCE [LARGE SCALE GENOMIC DNA]</scope>
    <source>
        <strain evidence="4">PN_DK_2014</strain>
    </source>
</reference>
<dbReference type="STRING" id="6265.A0A0B2UW00"/>